<dbReference type="GO" id="GO:0016020">
    <property type="term" value="C:membrane"/>
    <property type="evidence" value="ECO:0007669"/>
    <property type="project" value="UniProtKB-SubCell"/>
</dbReference>
<feature type="transmembrane region" description="Helical" evidence="5">
    <location>
        <begin position="25"/>
        <end position="42"/>
    </location>
</feature>
<comment type="caution">
    <text evidence="7">The sequence shown here is derived from an EMBL/GenBank/DDBJ whole genome shotgun (WGS) entry which is preliminary data.</text>
</comment>
<keyword evidence="8" id="KW-1185">Reference proteome</keyword>
<proteinExistence type="predicted"/>
<keyword evidence="2 5" id="KW-0812">Transmembrane</keyword>
<dbReference type="EMBL" id="APNK01000022">
    <property type="protein sequence ID" value="KEZ76809.1"/>
    <property type="molecule type" value="Genomic_DNA"/>
</dbReference>
<dbReference type="AlphaFoldDB" id="A0A084IJC5"/>
<reference evidence="7 8" key="1">
    <citation type="submission" date="2013-03" db="EMBL/GenBank/DDBJ databases">
        <title>Salinisphaera hydrothermalis C41B8 Genome Sequencing.</title>
        <authorList>
            <person name="Li C."/>
            <person name="Lai Q."/>
            <person name="Shao Z."/>
        </authorList>
    </citation>
    <scope>NUCLEOTIDE SEQUENCE [LARGE SCALE GENOMIC DNA]</scope>
    <source>
        <strain evidence="7 8">C41B8</strain>
    </source>
</reference>
<keyword evidence="3 5" id="KW-1133">Transmembrane helix</keyword>
<name>A0A084IJC5_SALHC</name>
<organism evidence="7 8">
    <name type="scientific">Salinisphaera hydrothermalis (strain C41B8)</name>
    <dbReference type="NCBI Taxonomy" id="1304275"/>
    <lineage>
        <taxon>Bacteria</taxon>
        <taxon>Pseudomonadati</taxon>
        <taxon>Pseudomonadota</taxon>
        <taxon>Gammaproteobacteria</taxon>
        <taxon>Salinisphaerales</taxon>
        <taxon>Salinisphaeraceae</taxon>
        <taxon>Salinisphaera</taxon>
    </lineage>
</organism>
<accession>A0A084IJC5</accession>
<evidence type="ECO:0000313" key="7">
    <source>
        <dbReference type="EMBL" id="KEZ76809.1"/>
    </source>
</evidence>
<evidence type="ECO:0000256" key="3">
    <source>
        <dbReference type="ARBA" id="ARBA00022989"/>
    </source>
</evidence>
<evidence type="ECO:0000259" key="6">
    <source>
        <dbReference type="Pfam" id="PF04893"/>
    </source>
</evidence>
<protein>
    <recommendedName>
        <fullName evidence="6">Yip1 domain-containing protein</fullName>
    </recommendedName>
</protein>
<evidence type="ECO:0000256" key="4">
    <source>
        <dbReference type="ARBA" id="ARBA00023136"/>
    </source>
</evidence>
<sequence>MVGAAKLEAPIYEEVEHDSNATGQAAGVVILASIAAGIGALGHAGFGGLILALVGALLGWVIWAVIVWFVGTKMLPQAQTEANIGQLLRTMGFAASPGLLRLFEIIPVLGGLIALVVSIWMLVAMIVAVRQALDYDNTWRAIGVVVIGWVIQLLIAWLIGGAAIYGMGGPPAGGGGAV</sequence>
<comment type="subcellular location">
    <subcellularLocation>
        <location evidence="1">Membrane</location>
        <topology evidence="1">Multi-pass membrane protein</topology>
    </subcellularLocation>
</comment>
<dbReference type="Pfam" id="PF04893">
    <property type="entry name" value="Yip1"/>
    <property type="match status" value="1"/>
</dbReference>
<gene>
    <name evidence="7" type="ORF">C41B8_13220</name>
</gene>
<evidence type="ECO:0000313" key="8">
    <source>
        <dbReference type="Proteomes" id="UP000028302"/>
    </source>
</evidence>
<dbReference type="Proteomes" id="UP000028302">
    <property type="component" value="Unassembled WGS sequence"/>
</dbReference>
<feature type="transmembrane region" description="Helical" evidence="5">
    <location>
        <begin position="105"/>
        <end position="129"/>
    </location>
</feature>
<dbReference type="eggNOG" id="ENOG5030SY3">
    <property type="taxonomic scope" value="Bacteria"/>
</dbReference>
<evidence type="ECO:0000256" key="5">
    <source>
        <dbReference type="SAM" id="Phobius"/>
    </source>
</evidence>
<evidence type="ECO:0000256" key="1">
    <source>
        <dbReference type="ARBA" id="ARBA00004141"/>
    </source>
</evidence>
<dbReference type="STRING" id="1304275.C41B8_13220"/>
<dbReference type="InterPro" id="IPR006977">
    <property type="entry name" value="Yip1_dom"/>
</dbReference>
<feature type="transmembrane region" description="Helical" evidence="5">
    <location>
        <begin position="141"/>
        <end position="165"/>
    </location>
</feature>
<feature type="transmembrane region" description="Helical" evidence="5">
    <location>
        <begin position="49"/>
        <end position="70"/>
    </location>
</feature>
<feature type="domain" description="Yip1" evidence="6">
    <location>
        <begin position="29"/>
        <end position="158"/>
    </location>
</feature>
<evidence type="ECO:0000256" key="2">
    <source>
        <dbReference type="ARBA" id="ARBA00022692"/>
    </source>
</evidence>
<keyword evidence="4 5" id="KW-0472">Membrane</keyword>